<dbReference type="GO" id="GO:0003677">
    <property type="term" value="F:DNA binding"/>
    <property type="evidence" value="ECO:0007669"/>
    <property type="project" value="UniProtKB-KW"/>
</dbReference>
<dbReference type="Pfam" id="PF00705">
    <property type="entry name" value="PCNA_N"/>
    <property type="match status" value="1"/>
</dbReference>
<dbReference type="InterPro" id="IPR000730">
    <property type="entry name" value="Pr_cel_nuc_antig"/>
</dbReference>
<keyword evidence="8" id="KW-0539">Nucleus</keyword>
<comment type="function">
    <text evidence="1">Actins are highly conserved proteins that are involved in various types of cell motility and are ubiquitously expressed in all eukaryotic cells.</text>
</comment>
<evidence type="ECO:0000256" key="5">
    <source>
        <dbReference type="ARBA" id="ARBA00023125"/>
    </source>
</evidence>
<name>A0A815R0M8_9BILA</name>
<dbReference type="AlphaFoldDB" id="A0A815R0M8"/>
<dbReference type="GO" id="GO:0006275">
    <property type="term" value="P:regulation of DNA replication"/>
    <property type="evidence" value="ECO:0007669"/>
    <property type="project" value="InterPro"/>
</dbReference>
<sequence length="428" mass="47938">ATLALYASWIASDVQNMLTGLVIDSGDGVTHVVPVAEGYLIGSSIKHIPISGRDITYFVQTLLREREPTIPPEQSLETAKAIKERYCYVCPDIAKEFSKYDEDPRKNYLKYTGINSVTKQPFSVDVGHERFMGPEIFFQPEFSNPEYNTSLSKLVDDIIQDCPIDVRRKLYGNIVLSGGSTMFKGFEKRLKRDVQRLVDARLKESEEISKHKPDPIDVKVVAHAMQRYAVWFGGSLAASTANFYELPSYFFMQCKFRVCKLLQTSIMFEARLAQGSIFAKVIEGLRELVTEATWECSGNGITLQAMDSSHVALVSLVLRSDGFETMSKVLKMMGKDDTLTIRVNDDSDAIVLSMESQNQEEFAEYELRLMDLDSEHLGIPDTDYSCVVKMPSTKFSRICRDMAVLGDSVTICSTKDGVKFGAKGDVGQ</sequence>
<accession>A0A815R0M8</accession>
<dbReference type="FunFam" id="3.90.640.10:FF:000006">
    <property type="entry name" value="Actin-related protein 3 (ARP3)"/>
    <property type="match status" value="1"/>
</dbReference>
<dbReference type="InterPro" id="IPR022659">
    <property type="entry name" value="Pr_cel_nuc_antig_CS"/>
</dbReference>
<dbReference type="SMART" id="SM00268">
    <property type="entry name" value="ACTIN"/>
    <property type="match status" value="1"/>
</dbReference>
<dbReference type="SUPFAM" id="SSF53067">
    <property type="entry name" value="Actin-like ATPase domain"/>
    <property type="match status" value="1"/>
</dbReference>
<evidence type="ECO:0000256" key="8">
    <source>
        <dbReference type="RuleBase" id="RU000641"/>
    </source>
</evidence>
<dbReference type="InterPro" id="IPR046938">
    <property type="entry name" value="DNA_clamp_sf"/>
</dbReference>
<evidence type="ECO:0000313" key="13">
    <source>
        <dbReference type="EMBL" id="CAF4338394.1"/>
    </source>
</evidence>
<keyword evidence="3" id="KW-0547">Nucleotide-binding</keyword>
<feature type="non-terminal residue" evidence="12">
    <location>
        <position position="1"/>
    </location>
</feature>
<dbReference type="Gene3D" id="3.30.420.40">
    <property type="match status" value="1"/>
</dbReference>
<dbReference type="InterPro" id="IPR043129">
    <property type="entry name" value="ATPase_NBD"/>
</dbReference>
<dbReference type="InterPro" id="IPR022649">
    <property type="entry name" value="Pr_cel_nuc_antig_C"/>
</dbReference>
<dbReference type="Proteomes" id="UP000681722">
    <property type="component" value="Unassembled WGS sequence"/>
</dbReference>
<evidence type="ECO:0000256" key="7">
    <source>
        <dbReference type="RuleBase" id="RU000487"/>
    </source>
</evidence>
<dbReference type="GO" id="GO:0005634">
    <property type="term" value="C:nucleus"/>
    <property type="evidence" value="ECO:0007669"/>
    <property type="project" value="UniProtKB-SubCell"/>
</dbReference>
<comment type="function">
    <text evidence="8">This protein is an auxiliary protein of DNA polymerase delta and is involved in the control of eukaryotic DNA replication by increasing the polymerase's processivity during elongation of the leading strand.</text>
</comment>
<keyword evidence="9" id="KW-0235">DNA replication</keyword>
<keyword evidence="6" id="KW-0009">Actin-binding</keyword>
<feature type="domain" description="Proliferating cell nuclear antigen PCNA C-terminal" evidence="11">
    <location>
        <begin position="378"/>
        <end position="427"/>
    </location>
</feature>
<comment type="similarity">
    <text evidence="7">Belongs to the actin family.</text>
</comment>
<dbReference type="PRINTS" id="PR00339">
    <property type="entry name" value="PCNACYCLIN"/>
</dbReference>
<gene>
    <name evidence="12" type="ORF">GPM918_LOCUS35444</name>
    <name evidence="13" type="ORF">SRO942_LOCUS36163</name>
</gene>
<dbReference type="CDD" id="cd00577">
    <property type="entry name" value="PCNA"/>
    <property type="match status" value="1"/>
</dbReference>
<protein>
    <recommendedName>
        <fullName evidence="8">DNA sliding clamp PCNA</fullName>
    </recommendedName>
</protein>
<comment type="subcellular location">
    <subcellularLocation>
        <location evidence="8">Nucleus</location>
    </subcellularLocation>
</comment>
<organism evidence="12 14">
    <name type="scientific">Didymodactylos carnosus</name>
    <dbReference type="NCBI Taxonomy" id="1234261"/>
    <lineage>
        <taxon>Eukaryota</taxon>
        <taxon>Metazoa</taxon>
        <taxon>Spiralia</taxon>
        <taxon>Gnathifera</taxon>
        <taxon>Rotifera</taxon>
        <taxon>Eurotatoria</taxon>
        <taxon>Bdelloidea</taxon>
        <taxon>Philodinida</taxon>
        <taxon>Philodinidae</taxon>
        <taxon>Didymodactylos</taxon>
    </lineage>
</organism>
<dbReference type="Gene3D" id="3.70.10.10">
    <property type="match status" value="1"/>
</dbReference>
<comment type="caution">
    <text evidence="12">The sequence shown here is derived from an EMBL/GenBank/DDBJ whole genome shotgun (WGS) entry which is preliminary data.</text>
</comment>
<evidence type="ECO:0000256" key="4">
    <source>
        <dbReference type="ARBA" id="ARBA00022840"/>
    </source>
</evidence>
<dbReference type="InterPro" id="IPR004000">
    <property type="entry name" value="Actin"/>
</dbReference>
<dbReference type="OrthoDB" id="534348at2759"/>
<keyword evidence="5 9" id="KW-0238">DNA-binding</keyword>
<evidence type="ECO:0000313" key="14">
    <source>
        <dbReference type="Proteomes" id="UP000663829"/>
    </source>
</evidence>
<dbReference type="Gene3D" id="3.90.640.10">
    <property type="entry name" value="Actin, Chain A, domain 4"/>
    <property type="match status" value="1"/>
</dbReference>
<reference evidence="12" key="1">
    <citation type="submission" date="2021-02" db="EMBL/GenBank/DDBJ databases">
        <authorList>
            <person name="Nowell W R."/>
        </authorList>
    </citation>
    <scope>NUCLEOTIDE SEQUENCE</scope>
</reference>
<dbReference type="PROSITE" id="PS01251">
    <property type="entry name" value="PCNA_1"/>
    <property type="match status" value="1"/>
</dbReference>
<evidence type="ECO:0000256" key="3">
    <source>
        <dbReference type="ARBA" id="ARBA00022741"/>
    </source>
</evidence>
<dbReference type="InterPro" id="IPR022648">
    <property type="entry name" value="Pr_cel_nuc_antig_N"/>
</dbReference>
<dbReference type="GO" id="GO:0030337">
    <property type="term" value="F:DNA polymerase processivity factor activity"/>
    <property type="evidence" value="ECO:0007669"/>
    <property type="project" value="InterPro"/>
</dbReference>
<evidence type="ECO:0000256" key="9">
    <source>
        <dbReference type="RuleBase" id="RU003671"/>
    </source>
</evidence>
<dbReference type="Pfam" id="PF00022">
    <property type="entry name" value="Actin"/>
    <property type="match status" value="1"/>
</dbReference>
<proteinExistence type="inferred from homology"/>
<dbReference type="Proteomes" id="UP000663829">
    <property type="component" value="Unassembled WGS sequence"/>
</dbReference>
<evidence type="ECO:0000313" key="12">
    <source>
        <dbReference type="EMBL" id="CAF1470532.1"/>
    </source>
</evidence>
<evidence type="ECO:0000256" key="2">
    <source>
        <dbReference type="ARBA" id="ARBA00010462"/>
    </source>
</evidence>
<dbReference type="GO" id="GO:0006260">
    <property type="term" value="P:DNA replication"/>
    <property type="evidence" value="ECO:0007669"/>
    <property type="project" value="UniProtKB-KW"/>
</dbReference>
<dbReference type="SUPFAM" id="SSF55979">
    <property type="entry name" value="DNA clamp"/>
    <property type="match status" value="2"/>
</dbReference>
<dbReference type="GO" id="GO:0003779">
    <property type="term" value="F:actin binding"/>
    <property type="evidence" value="ECO:0007669"/>
    <property type="project" value="UniProtKB-KW"/>
</dbReference>
<dbReference type="Pfam" id="PF02747">
    <property type="entry name" value="PCNA_C"/>
    <property type="match status" value="1"/>
</dbReference>
<evidence type="ECO:0000259" key="11">
    <source>
        <dbReference type="Pfam" id="PF02747"/>
    </source>
</evidence>
<keyword evidence="4" id="KW-0067">ATP-binding</keyword>
<feature type="domain" description="Proliferating cell nuclear antigen PCNA N-terminal" evidence="10">
    <location>
        <begin position="267"/>
        <end position="375"/>
    </location>
</feature>
<feature type="non-terminal residue" evidence="12">
    <location>
        <position position="428"/>
    </location>
</feature>
<dbReference type="PANTHER" id="PTHR11937">
    <property type="entry name" value="ACTIN"/>
    <property type="match status" value="1"/>
</dbReference>
<keyword evidence="14" id="KW-1185">Reference proteome</keyword>
<evidence type="ECO:0000256" key="6">
    <source>
        <dbReference type="ARBA" id="ARBA00023203"/>
    </source>
</evidence>
<evidence type="ECO:0000256" key="1">
    <source>
        <dbReference type="ARBA" id="ARBA00003520"/>
    </source>
</evidence>
<comment type="similarity">
    <text evidence="2 9">Belongs to the PCNA family.</text>
</comment>
<dbReference type="GO" id="GO:0005524">
    <property type="term" value="F:ATP binding"/>
    <property type="evidence" value="ECO:0007669"/>
    <property type="project" value="UniProtKB-KW"/>
</dbReference>
<evidence type="ECO:0000259" key="10">
    <source>
        <dbReference type="Pfam" id="PF00705"/>
    </source>
</evidence>
<dbReference type="EMBL" id="CAJOBC010085998">
    <property type="protein sequence ID" value="CAF4338394.1"/>
    <property type="molecule type" value="Genomic_DNA"/>
</dbReference>
<dbReference type="NCBIfam" id="TIGR00590">
    <property type="entry name" value="pcna"/>
    <property type="match status" value="1"/>
</dbReference>
<dbReference type="EMBL" id="CAJNOQ010020529">
    <property type="protein sequence ID" value="CAF1470532.1"/>
    <property type="molecule type" value="Genomic_DNA"/>
</dbReference>